<dbReference type="Gene3D" id="3.10.20.90">
    <property type="entry name" value="Phosphatidylinositol 3-kinase Catalytic Subunit, Chain A, domain 1"/>
    <property type="match status" value="1"/>
</dbReference>
<proteinExistence type="predicted"/>
<dbReference type="CDD" id="cd17039">
    <property type="entry name" value="Ubl_ubiquitin_like"/>
    <property type="match status" value="1"/>
</dbReference>
<dbReference type="SMART" id="SM00185">
    <property type="entry name" value="ARM"/>
    <property type="match status" value="3"/>
</dbReference>
<feature type="transmembrane region" description="Helical" evidence="3">
    <location>
        <begin position="129"/>
        <end position="159"/>
    </location>
</feature>
<feature type="repeat" description="ARM" evidence="1">
    <location>
        <begin position="356"/>
        <end position="399"/>
    </location>
</feature>
<reference evidence="6" key="1">
    <citation type="submission" date="2015-02" db="EMBL/GenBank/DDBJ databases">
        <title>Genome sequencing for Strongylocentrotus purpuratus.</title>
        <authorList>
            <person name="Murali S."/>
            <person name="Liu Y."/>
            <person name="Vee V."/>
            <person name="English A."/>
            <person name="Wang M."/>
            <person name="Skinner E."/>
            <person name="Han Y."/>
            <person name="Muzny D.M."/>
            <person name="Worley K.C."/>
            <person name="Gibbs R.A."/>
        </authorList>
    </citation>
    <scope>NUCLEOTIDE SEQUENCE</scope>
</reference>
<dbReference type="PROSITE" id="PS50176">
    <property type="entry name" value="ARM_REPEAT"/>
    <property type="match status" value="1"/>
</dbReference>
<dbReference type="PANTHER" id="PTHR46043">
    <property type="entry name" value="ARM REPEAT SUPERFAMILY PROTEIN"/>
    <property type="match status" value="1"/>
</dbReference>
<dbReference type="AlphaFoldDB" id="A0A7M7MY70"/>
<accession>A0A7M7MY70</accession>
<dbReference type="OMA" id="MLIYVES"/>
<reference evidence="5" key="2">
    <citation type="submission" date="2021-01" db="UniProtKB">
        <authorList>
            <consortium name="EnsemblMetazoa"/>
        </authorList>
    </citation>
    <scope>IDENTIFICATION</scope>
</reference>
<dbReference type="SUPFAM" id="SSF54236">
    <property type="entry name" value="Ubiquitin-like"/>
    <property type="match status" value="1"/>
</dbReference>
<evidence type="ECO:0000256" key="2">
    <source>
        <dbReference type="SAM" id="MobiDB-lite"/>
    </source>
</evidence>
<evidence type="ECO:0000313" key="6">
    <source>
        <dbReference type="Proteomes" id="UP000007110"/>
    </source>
</evidence>
<dbReference type="EnsemblMetazoa" id="XM_030972451">
    <property type="protein sequence ID" value="XP_030828311"/>
    <property type="gene ID" value="LOC589849"/>
</dbReference>
<dbReference type="InterPro" id="IPR016024">
    <property type="entry name" value="ARM-type_fold"/>
</dbReference>
<dbReference type="Pfam" id="PF00514">
    <property type="entry name" value="Arm"/>
    <property type="match status" value="1"/>
</dbReference>
<organism evidence="5 6">
    <name type="scientific">Strongylocentrotus purpuratus</name>
    <name type="common">Purple sea urchin</name>
    <dbReference type="NCBI Taxonomy" id="7668"/>
    <lineage>
        <taxon>Eukaryota</taxon>
        <taxon>Metazoa</taxon>
        <taxon>Echinodermata</taxon>
        <taxon>Eleutherozoa</taxon>
        <taxon>Echinozoa</taxon>
        <taxon>Echinoidea</taxon>
        <taxon>Euechinoidea</taxon>
        <taxon>Echinacea</taxon>
        <taxon>Camarodonta</taxon>
        <taxon>Echinidea</taxon>
        <taxon>Strongylocentrotidae</taxon>
        <taxon>Strongylocentrotus</taxon>
    </lineage>
</organism>
<keyword evidence="3" id="KW-0472">Membrane</keyword>
<dbReference type="SUPFAM" id="SSF48371">
    <property type="entry name" value="ARM repeat"/>
    <property type="match status" value="1"/>
</dbReference>
<evidence type="ECO:0000259" key="4">
    <source>
        <dbReference type="PROSITE" id="PS50053"/>
    </source>
</evidence>
<feature type="transmembrane region" description="Helical" evidence="3">
    <location>
        <begin position="225"/>
        <end position="249"/>
    </location>
</feature>
<feature type="region of interest" description="Disordered" evidence="2">
    <location>
        <begin position="650"/>
        <end position="704"/>
    </location>
</feature>
<protein>
    <recommendedName>
        <fullName evidence="4">Ubiquitin-like domain-containing protein</fullName>
    </recommendedName>
</protein>
<keyword evidence="3" id="KW-0812">Transmembrane</keyword>
<dbReference type="InterPro" id="IPR029071">
    <property type="entry name" value="Ubiquitin-like_domsf"/>
</dbReference>
<dbReference type="InterPro" id="IPR000626">
    <property type="entry name" value="Ubiquitin-like_dom"/>
</dbReference>
<dbReference type="InParanoid" id="A0A7M7MY70"/>
<dbReference type="PANTHER" id="PTHR46043:SF13">
    <property type="entry name" value="ARM REPEAT SUPERFAMILY PROTEIN"/>
    <property type="match status" value="1"/>
</dbReference>
<name>A0A7M7MY70_STRPU</name>
<dbReference type="InterPro" id="IPR011989">
    <property type="entry name" value="ARM-like"/>
</dbReference>
<evidence type="ECO:0000256" key="1">
    <source>
        <dbReference type="PROSITE-ProRule" id="PRU00259"/>
    </source>
</evidence>
<feature type="domain" description="Ubiquitin-like" evidence="4">
    <location>
        <begin position="1"/>
        <end position="75"/>
    </location>
</feature>
<dbReference type="GeneID" id="589849"/>
<dbReference type="Gene3D" id="1.25.10.10">
    <property type="entry name" value="Leucine-rich Repeat Variant"/>
    <property type="match status" value="1"/>
</dbReference>
<dbReference type="Proteomes" id="UP000007110">
    <property type="component" value="Unassembled WGS sequence"/>
</dbReference>
<dbReference type="OrthoDB" id="7537227at2759"/>
<evidence type="ECO:0000313" key="5">
    <source>
        <dbReference type="EnsemblMetazoa" id="XP_030828311"/>
    </source>
</evidence>
<dbReference type="PROSITE" id="PS50053">
    <property type="entry name" value="UBIQUITIN_2"/>
    <property type="match status" value="1"/>
</dbReference>
<evidence type="ECO:0000256" key="3">
    <source>
        <dbReference type="SAM" id="Phobius"/>
    </source>
</evidence>
<dbReference type="KEGG" id="spu:589849"/>
<sequence>MLLYVESSAFVVHTFVLQCSALDTLARIRAKLLHILYVMGREDHQFRIRFKGQYLRDAYTLDDYRIADRCILKMVPMAKRQESFVNMRTKGRHDLGAGQTEEIKTSLIHEVAMLKWRETMLGDFRASIYINWLFVLFAFFTTYWYSALWTGVIALYGLIQCPSYSHKAGFVGPSSLWPRYFIAIFNVLTMLNWGASVALAILSLLSVLNFDCTPIDDDDDTCSLLYVNIIYSLVFYGLHIIYMFGIWSAGWSLFYNFRFEVGDYLEKELVISRDVEKVIEIAKNGRLKEQRQAAFELATLATAGDDSKFRIVAEGGLEVLITLGLSSDEAIQEYATEALAELLIVPAIQDQFVESGGIRTLTTLLHSRNTRLVQEAITALSYIVSDSEDNKHAVISDRGLEDLAHAARTGSDTTRRYVAGIFLDLAFSAEIRSQMASMITPTGALVSLCTSQDNETLRLALQTLELIAIESSEVILEQEDLLPNLLNITSNSLDAGIYLLAGKILLYFAENVESCDNLLSQESLTNTLTQFVQTKEPTLQKVVTKIIMSATEERNLALKVKDLQLDEILVLMRDNSGDRDAWNMADQGIAIFQDPTYPDNVINRMEQATTSSDHSGSSMDVRKVTALNWASPEERKAALASPAPAYNEEDMDVRKVTVPSWASEEERKMALGSASSLQKGGAMGGVDDMPGSAGSLRARHKEKK</sequence>
<dbReference type="RefSeq" id="XP_030828311.1">
    <property type="nucleotide sequence ID" value="XM_030972451.1"/>
</dbReference>
<keyword evidence="6" id="KW-1185">Reference proteome</keyword>
<dbReference type="InterPro" id="IPR000225">
    <property type="entry name" value="Armadillo"/>
</dbReference>
<keyword evidence="3" id="KW-1133">Transmembrane helix</keyword>
<feature type="transmembrane region" description="Helical" evidence="3">
    <location>
        <begin position="180"/>
        <end position="205"/>
    </location>
</feature>